<dbReference type="EMBL" id="CP012160">
    <property type="protein sequence ID" value="AKS45849.1"/>
    <property type="molecule type" value="Genomic_DNA"/>
</dbReference>
<organism evidence="1 2">
    <name type="scientific">Octadecabacter temperatus</name>
    <dbReference type="NCBI Taxonomy" id="1458307"/>
    <lineage>
        <taxon>Bacteria</taxon>
        <taxon>Pseudomonadati</taxon>
        <taxon>Pseudomonadota</taxon>
        <taxon>Alphaproteobacteria</taxon>
        <taxon>Rhodobacterales</taxon>
        <taxon>Roseobacteraceae</taxon>
        <taxon>Octadecabacter</taxon>
    </lineage>
</organism>
<evidence type="ECO:0000313" key="2">
    <source>
        <dbReference type="Proteomes" id="UP000067444"/>
    </source>
</evidence>
<protein>
    <submittedName>
        <fullName evidence="1">Uncharacterized protein</fullName>
    </submittedName>
</protein>
<proteinExistence type="predicted"/>
<keyword evidence="2" id="KW-1185">Reference proteome</keyword>
<dbReference type="NCBIfam" id="NF033773">
    <property type="entry name" value="tellur_TrgA"/>
    <property type="match status" value="1"/>
</dbReference>
<gene>
    <name evidence="1" type="ORF">OSB_12950</name>
</gene>
<dbReference type="KEGG" id="otm:OSB_12950"/>
<dbReference type="Proteomes" id="UP000067444">
    <property type="component" value="Chromosome"/>
</dbReference>
<dbReference type="AlphaFoldDB" id="A0A0K0Y4G5"/>
<dbReference type="OrthoDB" id="7869508at2"/>
<accession>A0A0K0Y4G5</accession>
<dbReference type="STRING" id="1458307.OSB_12950"/>
<dbReference type="InterPro" id="IPR047784">
    <property type="entry name" value="TrgA"/>
</dbReference>
<name>A0A0K0Y4G5_9RHOB</name>
<reference evidence="1 2" key="1">
    <citation type="journal article" date="2015" name="Genome Announc.">
        <title>Closed Genome Sequence of Octadecabacter temperatus SB1, the First Mesophilic Species of the Genus Octadecabacter.</title>
        <authorList>
            <person name="Voget S."/>
            <person name="Billerbeck S."/>
            <person name="Simon M."/>
            <person name="Daniel R."/>
        </authorList>
    </citation>
    <scope>NUCLEOTIDE SEQUENCE [LARGE SCALE GENOMIC DNA]</scope>
    <source>
        <strain evidence="1 2">SB1</strain>
    </source>
</reference>
<sequence>MPTMGRLIGAILFGALAWYTTTLIVPLFPEGTNLGLFQEVNTFFGLVAGWTVAGPRAGTGYVASFSYGLTALVSMVVMALFFNSFVVMIERSLRKRYDGAGEAVTDVFALFMEHGLMILTPEIITTLLVGGVVGGLVTEVFGRRFT</sequence>
<dbReference type="RefSeq" id="WP_074202201.1">
    <property type="nucleotide sequence ID" value="NZ_CP012160.1"/>
</dbReference>
<evidence type="ECO:0000313" key="1">
    <source>
        <dbReference type="EMBL" id="AKS45849.1"/>
    </source>
</evidence>